<dbReference type="Proteomes" id="UP000034471">
    <property type="component" value="Unassembled WGS sequence"/>
</dbReference>
<protein>
    <submittedName>
        <fullName evidence="1">Uncharacterized protein</fullName>
    </submittedName>
</protein>
<evidence type="ECO:0000313" key="2">
    <source>
        <dbReference type="Proteomes" id="UP000034471"/>
    </source>
</evidence>
<sequence length="41" mass="4447">YTYNISVRYTDGVIKGPNTTSITLGNNECDGRGTEQFCSGN</sequence>
<dbReference type="AlphaFoldDB" id="A0A0G0H2B3"/>
<organism evidence="1 2">
    <name type="scientific">Candidatus Roizmanbacteria bacterium GW2011_GWA2_37_7</name>
    <dbReference type="NCBI Taxonomy" id="1618481"/>
    <lineage>
        <taxon>Bacteria</taxon>
        <taxon>Candidatus Roizmaniibacteriota</taxon>
    </lineage>
</organism>
<evidence type="ECO:0000313" key="1">
    <source>
        <dbReference type="EMBL" id="KKQ36297.1"/>
    </source>
</evidence>
<dbReference type="STRING" id="1618481.US54_C0073G0001"/>
<name>A0A0G0H2B3_9BACT</name>
<reference evidence="1 2" key="1">
    <citation type="journal article" date="2015" name="Nature">
        <title>rRNA introns, odd ribosomes, and small enigmatic genomes across a large radiation of phyla.</title>
        <authorList>
            <person name="Brown C.T."/>
            <person name="Hug L.A."/>
            <person name="Thomas B.C."/>
            <person name="Sharon I."/>
            <person name="Castelle C.J."/>
            <person name="Singh A."/>
            <person name="Wilkins M.J."/>
            <person name="Williams K.H."/>
            <person name="Banfield J.F."/>
        </authorList>
    </citation>
    <scope>NUCLEOTIDE SEQUENCE [LARGE SCALE GENOMIC DNA]</scope>
</reference>
<proteinExistence type="predicted"/>
<gene>
    <name evidence="1" type="ORF">US54_C0073G0001</name>
</gene>
<accession>A0A0G0H2B3</accession>
<comment type="caution">
    <text evidence="1">The sequence shown here is derived from an EMBL/GenBank/DDBJ whole genome shotgun (WGS) entry which is preliminary data.</text>
</comment>
<feature type="non-terminal residue" evidence="1">
    <location>
        <position position="1"/>
    </location>
</feature>
<dbReference type="EMBL" id="LBTJ01000073">
    <property type="protein sequence ID" value="KKQ36297.1"/>
    <property type="molecule type" value="Genomic_DNA"/>
</dbReference>